<dbReference type="UniPathway" id="UPA00219"/>
<feature type="domain" description="Glycosyltransferase family 28 N-terminal" evidence="11">
    <location>
        <begin position="4"/>
        <end position="142"/>
    </location>
</feature>
<comment type="pathway">
    <text evidence="10">Cell wall biogenesis; peptidoglycan biosynthesis.</text>
</comment>
<dbReference type="GO" id="GO:0009252">
    <property type="term" value="P:peptidoglycan biosynthetic process"/>
    <property type="evidence" value="ECO:0007669"/>
    <property type="project" value="UniProtKB-UniRule"/>
</dbReference>
<dbReference type="GO" id="GO:0008360">
    <property type="term" value="P:regulation of cell shape"/>
    <property type="evidence" value="ECO:0007669"/>
    <property type="project" value="UniProtKB-KW"/>
</dbReference>
<evidence type="ECO:0000256" key="2">
    <source>
        <dbReference type="ARBA" id="ARBA00022618"/>
    </source>
</evidence>
<feature type="binding site" evidence="10">
    <location>
        <position position="124"/>
    </location>
    <ligand>
        <name>UDP-N-acetyl-alpha-D-glucosamine</name>
        <dbReference type="ChEBI" id="CHEBI:57705"/>
    </ligand>
</feature>
<dbReference type="GO" id="GO:0051991">
    <property type="term" value="F:UDP-N-acetyl-D-glucosamine:N-acetylmuramoyl-L-alanyl-D-glutamyl-meso-2,6-diaminopimelyl-D-alanyl-D-alanine-diphosphoundecaprenol 4-beta-N-acetylglucosaminlytransferase activity"/>
    <property type="evidence" value="ECO:0007669"/>
    <property type="project" value="RHEA"/>
</dbReference>
<evidence type="ECO:0000259" key="11">
    <source>
        <dbReference type="Pfam" id="PF03033"/>
    </source>
</evidence>
<feature type="domain" description="Glycosyl transferase family 28 C-terminal" evidence="12">
    <location>
        <begin position="190"/>
        <end position="354"/>
    </location>
</feature>
<dbReference type="PANTHER" id="PTHR21015:SF22">
    <property type="entry name" value="GLYCOSYLTRANSFERASE"/>
    <property type="match status" value="1"/>
</dbReference>
<keyword evidence="6 10" id="KW-0573">Peptidoglycan synthesis</keyword>
<dbReference type="InterPro" id="IPR006009">
    <property type="entry name" value="GlcNAc_MurG"/>
</dbReference>
<evidence type="ECO:0000256" key="9">
    <source>
        <dbReference type="ARBA" id="ARBA00023316"/>
    </source>
</evidence>
<keyword evidence="9 10" id="KW-0961">Cell wall biogenesis/degradation</keyword>
<dbReference type="GO" id="GO:0005975">
    <property type="term" value="P:carbohydrate metabolic process"/>
    <property type="evidence" value="ECO:0007669"/>
    <property type="project" value="InterPro"/>
</dbReference>
<dbReference type="EMBL" id="SSOB01000030">
    <property type="protein sequence ID" value="THF75592.1"/>
    <property type="molecule type" value="Genomic_DNA"/>
</dbReference>
<comment type="caution">
    <text evidence="10">Lacks conserved residue(s) required for the propagation of feature annotation.</text>
</comment>
<comment type="function">
    <text evidence="10">Cell wall formation. Catalyzes the transfer of a GlcNAc subunit on undecaprenyl-pyrophosphoryl-MurNAc-pentapeptide (lipid intermediate I) to form undecaprenyl-pyrophosphoryl-MurNAc-(pentapeptide)GlcNAc (lipid intermediate II).</text>
</comment>
<organism evidence="13 14">
    <name type="scientific">Cohnella fermenti</name>
    <dbReference type="NCBI Taxonomy" id="2565925"/>
    <lineage>
        <taxon>Bacteria</taxon>
        <taxon>Bacillati</taxon>
        <taxon>Bacillota</taxon>
        <taxon>Bacilli</taxon>
        <taxon>Bacillales</taxon>
        <taxon>Paenibacillaceae</taxon>
        <taxon>Cohnella</taxon>
    </lineage>
</organism>
<dbReference type="InterPro" id="IPR004276">
    <property type="entry name" value="GlycoTrans_28_N"/>
</dbReference>
<protein>
    <recommendedName>
        <fullName evidence="10">UDP-N-acetylglucosamine--N-acetylmuramyl-(pentapeptide) pyrophosphoryl-undecaprenol N-acetylglucosamine transferase</fullName>
        <ecNumber evidence="10">2.4.1.227</ecNumber>
    </recommendedName>
    <alternativeName>
        <fullName evidence="10">Undecaprenyl-PP-MurNAc-pentapeptide-UDPGlcNAc GlcNAc transferase</fullName>
    </alternativeName>
</protein>
<keyword evidence="5 10" id="KW-0133">Cell shape</keyword>
<feature type="binding site" evidence="10">
    <location>
        <begin position="10"/>
        <end position="12"/>
    </location>
    <ligand>
        <name>UDP-N-acetyl-alpha-D-glucosamine</name>
        <dbReference type="ChEBI" id="CHEBI:57705"/>
    </ligand>
</feature>
<evidence type="ECO:0000256" key="7">
    <source>
        <dbReference type="ARBA" id="ARBA00023136"/>
    </source>
</evidence>
<keyword evidence="4 10" id="KW-0808">Transferase</keyword>
<evidence type="ECO:0000313" key="14">
    <source>
        <dbReference type="Proteomes" id="UP000310636"/>
    </source>
</evidence>
<keyword evidence="14" id="KW-1185">Reference proteome</keyword>
<dbReference type="PANTHER" id="PTHR21015">
    <property type="entry name" value="UDP-N-ACETYLGLUCOSAMINE--N-ACETYLMURAMYL-(PENTAPEPTIDE) PYROPHOSPHORYL-UNDECAPRENOL N-ACETYLGLUCOSAMINE TRANSFERASE 1"/>
    <property type="match status" value="1"/>
</dbReference>
<dbReference type="HAMAP" id="MF_00033">
    <property type="entry name" value="MurG"/>
    <property type="match status" value="1"/>
</dbReference>
<feature type="binding site" evidence="10">
    <location>
        <position position="196"/>
    </location>
    <ligand>
        <name>UDP-N-acetyl-alpha-D-glucosamine</name>
        <dbReference type="ChEBI" id="CHEBI:57705"/>
    </ligand>
</feature>
<reference evidence="13 14" key="1">
    <citation type="submission" date="2019-04" db="EMBL/GenBank/DDBJ databases">
        <title>Cohnella sp. nov. isolated from preserved vegetables.</title>
        <authorList>
            <person name="Lin S.-Y."/>
            <person name="Hung M.-H."/>
            <person name="Young C.-C."/>
        </authorList>
    </citation>
    <scope>NUCLEOTIDE SEQUENCE [LARGE SCALE GENOMIC DNA]</scope>
    <source>
        <strain evidence="13 14">CC-MHH1044</strain>
    </source>
</reference>
<evidence type="ECO:0000256" key="10">
    <source>
        <dbReference type="HAMAP-Rule" id="MF_00033"/>
    </source>
</evidence>
<evidence type="ECO:0000256" key="3">
    <source>
        <dbReference type="ARBA" id="ARBA00022676"/>
    </source>
</evidence>
<evidence type="ECO:0000259" key="12">
    <source>
        <dbReference type="Pfam" id="PF04101"/>
    </source>
</evidence>
<dbReference type="RefSeq" id="WP_136371842.1">
    <property type="nucleotide sequence ID" value="NZ_SSOB01000030.1"/>
</dbReference>
<dbReference type="Proteomes" id="UP000310636">
    <property type="component" value="Unassembled WGS sequence"/>
</dbReference>
<evidence type="ECO:0000256" key="5">
    <source>
        <dbReference type="ARBA" id="ARBA00022960"/>
    </source>
</evidence>
<name>A0A4V3WEB2_9BACL</name>
<comment type="similarity">
    <text evidence="10">Belongs to the glycosyltransferase 28 family. MurG subfamily.</text>
</comment>
<dbReference type="Pfam" id="PF03033">
    <property type="entry name" value="Glyco_transf_28"/>
    <property type="match status" value="1"/>
</dbReference>
<comment type="catalytic activity">
    <reaction evidence="10">
        <text>di-trans,octa-cis-undecaprenyl diphospho-N-acetyl-alpha-D-muramoyl-L-alanyl-D-glutamyl-meso-2,6-diaminopimeloyl-D-alanyl-D-alanine + UDP-N-acetyl-alpha-D-glucosamine = di-trans,octa-cis-undecaprenyl diphospho-[N-acetyl-alpha-D-glucosaminyl-(1-&gt;4)]-N-acetyl-alpha-D-muramoyl-L-alanyl-D-glutamyl-meso-2,6-diaminopimeloyl-D-alanyl-D-alanine + UDP + H(+)</text>
        <dbReference type="Rhea" id="RHEA:31227"/>
        <dbReference type="ChEBI" id="CHEBI:15378"/>
        <dbReference type="ChEBI" id="CHEBI:57705"/>
        <dbReference type="ChEBI" id="CHEBI:58223"/>
        <dbReference type="ChEBI" id="CHEBI:61387"/>
        <dbReference type="ChEBI" id="CHEBI:61388"/>
        <dbReference type="EC" id="2.4.1.227"/>
    </reaction>
</comment>
<dbReference type="EC" id="2.4.1.227" evidence="10"/>
<evidence type="ECO:0000256" key="4">
    <source>
        <dbReference type="ARBA" id="ARBA00022679"/>
    </source>
</evidence>
<dbReference type="CDD" id="cd03785">
    <property type="entry name" value="GT28_MurG"/>
    <property type="match status" value="1"/>
</dbReference>
<evidence type="ECO:0000256" key="1">
    <source>
        <dbReference type="ARBA" id="ARBA00022475"/>
    </source>
</evidence>
<dbReference type="SUPFAM" id="SSF53756">
    <property type="entry name" value="UDP-Glycosyltransferase/glycogen phosphorylase"/>
    <property type="match status" value="1"/>
</dbReference>
<dbReference type="Gene3D" id="3.40.50.2000">
    <property type="entry name" value="Glycogen Phosphorylase B"/>
    <property type="match status" value="2"/>
</dbReference>
<dbReference type="OrthoDB" id="9808936at2"/>
<dbReference type="GO" id="GO:0005886">
    <property type="term" value="C:plasma membrane"/>
    <property type="evidence" value="ECO:0007669"/>
    <property type="project" value="UniProtKB-SubCell"/>
</dbReference>
<keyword evidence="7 10" id="KW-0472">Membrane</keyword>
<keyword evidence="8 10" id="KW-0131">Cell cycle</keyword>
<accession>A0A4V3WEB2</accession>
<keyword evidence="3 10" id="KW-0328">Glycosyltransferase</keyword>
<dbReference type="AlphaFoldDB" id="A0A4V3WEB2"/>
<evidence type="ECO:0000313" key="13">
    <source>
        <dbReference type="EMBL" id="THF75592.1"/>
    </source>
</evidence>
<dbReference type="GO" id="GO:0051301">
    <property type="term" value="P:cell division"/>
    <property type="evidence" value="ECO:0007669"/>
    <property type="project" value="UniProtKB-KW"/>
</dbReference>
<dbReference type="Pfam" id="PF04101">
    <property type="entry name" value="Glyco_tran_28_C"/>
    <property type="match status" value="1"/>
</dbReference>
<dbReference type="GO" id="GO:0071555">
    <property type="term" value="P:cell wall organization"/>
    <property type="evidence" value="ECO:0007669"/>
    <property type="project" value="UniProtKB-KW"/>
</dbReference>
<dbReference type="NCBIfam" id="TIGR01133">
    <property type="entry name" value="murG"/>
    <property type="match status" value="1"/>
</dbReference>
<comment type="subcellular location">
    <subcellularLocation>
        <location evidence="10">Cell membrane</location>
        <topology evidence="10">Peripheral membrane protein</topology>
        <orientation evidence="10">Cytoplasmic side</orientation>
    </subcellularLocation>
</comment>
<comment type="caution">
    <text evidence="13">The sequence shown here is derived from an EMBL/GenBank/DDBJ whole genome shotgun (WGS) entry which is preliminary data.</text>
</comment>
<feature type="binding site" evidence="10">
    <location>
        <position position="299"/>
    </location>
    <ligand>
        <name>UDP-N-acetyl-alpha-D-glucosamine</name>
        <dbReference type="ChEBI" id="CHEBI:57705"/>
    </ligand>
</feature>
<dbReference type="InterPro" id="IPR007235">
    <property type="entry name" value="Glyco_trans_28_C"/>
</dbReference>
<sequence>MRLVLTGGGTGGHIYPALAIGREAAEREPDTSILYIGTTKGLESRIVPNQGIPFESIDITGFRRSLSIENVKTVMRFVQGVRRSKQLLREFKPDAVVGTGGYVCGPVVYAASRLGIPTLIHEQNVVPGLTNKFLSRYADAVAVSFADSLPHFSGRRNVVHAGNPVASTVSKADRGRGFRSLGLADGTPFVLAVGGSRGAKALNEAILEMLPRLESLPNVHFVFVTGERYYEEALARLGELPTKLKGRVHALHYLNNMPEVLSAASLVVSRAGASSLAEITSLGVPSILIPSPNVTNNHQQPNAESLADAGAGVMILEKDLNGTVLFESVSAIMQDTARQEAMAAASKALGMPLAAGSIYEQIKGIANK</sequence>
<evidence type="ECO:0000256" key="6">
    <source>
        <dbReference type="ARBA" id="ARBA00022984"/>
    </source>
</evidence>
<gene>
    <name evidence="10 13" type="primary">murG</name>
    <name evidence="13" type="ORF">E6C55_21280</name>
</gene>
<dbReference type="GO" id="GO:0050511">
    <property type="term" value="F:undecaprenyldiphospho-muramoylpentapeptide beta-N-acetylglucosaminyltransferase activity"/>
    <property type="evidence" value="ECO:0007669"/>
    <property type="project" value="UniProtKB-UniRule"/>
</dbReference>
<keyword evidence="2 10" id="KW-0132">Cell division</keyword>
<keyword evidence="1 10" id="KW-1003">Cell membrane</keyword>
<evidence type="ECO:0000256" key="8">
    <source>
        <dbReference type="ARBA" id="ARBA00023306"/>
    </source>
</evidence>
<proteinExistence type="inferred from homology"/>